<evidence type="ECO:0000256" key="12">
    <source>
        <dbReference type="SAM" id="MobiDB-lite"/>
    </source>
</evidence>
<accession>A0A6P7SCR5</accession>
<dbReference type="SUPFAM" id="SSF53474">
    <property type="entry name" value="alpha/beta-Hydrolases"/>
    <property type="match status" value="1"/>
</dbReference>
<dbReference type="PANTHER" id="PTHR11731:SF200">
    <property type="entry name" value="DIPEPTIDYL PEPTIDASE 10, ISOFORM B"/>
    <property type="match status" value="1"/>
</dbReference>
<keyword evidence="16" id="KW-1185">Reference proteome</keyword>
<dbReference type="GO" id="GO:0004252">
    <property type="term" value="F:serine-type endopeptidase activity"/>
    <property type="evidence" value="ECO:0007669"/>
    <property type="project" value="InterPro"/>
</dbReference>
<evidence type="ECO:0000256" key="2">
    <source>
        <dbReference type="ARBA" id="ARBA00004485"/>
    </source>
</evidence>
<dbReference type="GO" id="GO:0006508">
    <property type="term" value="P:proteolysis"/>
    <property type="evidence" value="ECO:0007669"/>
    <property type="project" value="UniProtKB-KW"/>
</dbReference>
<evidence type="ECO:0000256" key="9">
    <source>
        <dbReference type="ARBA" id="ARBA00022989"/>
    </source>
</evidence>
<dbReference type="PROSITE" id="PS00708">
    <property type="entry name" value="PRO_ENDOPEP_SER"/>
    <property type="match status" value="1"/>
</dbReference>
<evidence type="ECO:0000256" key="10">
    <source>
        <dbReference type="ARBA" id="ARBA00023136"/>
    </source>
</evidence>
<feature type="domain" description="Dipeptidylpeptidase IV N-terminal" evidence="15">
    <location>
        <begin position="146"/>
        <end position="520"/>
    </location>
</feature>
<dbReference type="InterPro" id="IPR029058">
    <property type="entry name" value="AB_hydrolase_fold"/>
</dbReference>
<organism evidence="16 17">
    <name type="scientific">Octopus sinensis</name>
    <name type="common">East Asian common octopus</name>
    <dbReference type="NCBI Taxonomy" id="2607531"/>
    <lineage>
        <taxon>Eukaryota</taxon>
        <taxon>Metazoa</taxon>
        <taxon>Spiralia</taxon>
        <taxon>Lophotrochozoa</taxon>
        <taxon>Mollusca</taxon>
        <taxon>Cephalopoda</taxon>
        <taxon>Coleoidea</taxon>
        <taxon>Octopodiformes</taxon>
        <taxon>Octopoda</taxon>
        <taxon>Incirrata</taxon>
        <taxon>Octopodidae</taxon>
        <taxon>Octopus</taxon>
    </lineage>
</organism>
<dbReference type="Gene3D" id="3.40.50.1820">
    <property type="entry name" value="alpha/beta hydrolase"/>
    <property type="match status" value="1"/>
</dbReference>
<dbReference type="Pfam" id="PF00930">
    <property type="entry name" value="DPPIV_N"/>
    <property type="match status" value="1"/>
</dbReference>
<sequence length="832" mass="95498">MNYGHTASTSVPIKSPSSSKSKSQTQSPVDLEELVGDAQNQRNWRGIGIALLVILIVCALIVTAMILATPSSIEEVLGEAFTLNDAFDINFKPRNFKVDWIDGEDAFLYRNDDGALFEYDCLTKNSTFIMDNTTFRQYDTNVYSVSADRKYVLLTYNIMPIYRHSFLAKYELYEVATRFTTPFRGPRKEMTRFSFVAWTPVGHGVVFGVDNDLYYQSNINDSTTVKRLTKDGILNQIFNGVPDWLYEEEILYSNKAIWFSKTGKCLAYATFDDRGVRMFEYPYYGYMDDEYPKINRIPYPKPGTPNPIVTLKVVNLQSALQLQLNFTPEVKKYLTDYYLTHVEWMSDDYVAVSWATRAQNHSIVTLCSSRVGMCHFSTEVKKQHGWVETPRPFFVSEQKYFIRLPVNDGKSGHYKHICQVSIKPIKQRGKQLVLTQGEWEVTDIVGYDSEKQNLFFIGTGGDSRKRHLYSISVKDDSKVKYPHNCLTCSEEYADCQYAHATFSSSGKYYILECLGPDVPHYSLYSSDDNKLIEVLQDNTYLRERLQMKALPKKRYMKLKINGKHGEYETWARMYIPPVLKDEEILTYPLLIDVYGAPGSQKVTEQFELGWHTYLTSSHNIIYASIDGRGASGNGDRYMHEIYKSLGTVEVEDQILAGKEFEKLHYVESSKIAVWGWSYGGFVSSSILGRGTDIFKCGIAVAPVTDWIYYDTAYTERYMGFPHENVAGYKAAKIVPLAHNFQKSNFLLVHGTADDNVHFQHSAQLIKALTSANVYFRTQIYTDEQHSLNTGNTYRHLHETMEDFLLECFNGKSKKFDKKTKKQEKLSAKQENE</sequence>
<evidence type="ECO:0000256" key="3">
    <source>
        <dbReference type="ARBA" id="ARBA00022438"/>
    </source>
</evidence>
<dbReference type="InterPro" id="IPR001375">
    <property type="entry name" value="Peptidase_S9_cat"/>
</dbReference>
<feature type="transmembrane region" description="Helical" evidence="13">
    <location>
        <begin position="49"/>
        <end position="68"/>
    </location>
</feature>
<protein>
    <submittedName>
        <fullName evidence="17">Dipeptidyl peptidase 4 isoform X2</fullName>
    </submittedName>
</protein>
<feature type="domain" description="Peptidase S9 prolyl oligopeptidase catalytic" evidence="14">
    <location>
        <begin position="608"/>
        <end position="810"/>
    </location>
</feature>
<dbReference type="AlphaFoldDB" id="A0A6P7SCR5"/>
<evidence type="ECO:0000259" key="15">
    <source>
        <dbReference type="Pfam" id="PF00930"/>
    </source>
</evidence>
<name>A0A6P7SCR5_9MOLL</name>
<keyword evidence="8" id="KW-0735">Signal-anchor</keyword>
<dbReference type="PANTHER" id="PTHR11731">
    <property type="entry name" value="PROTEASE FAMILY S9B,C DIPEPTIDYL-PEPTIDASE IV-RELATED"/>
    <property type="match status" value="1"/>
</dbReference>
<feature type="region of interest" description="Disordered" evidence="12">
    <location>
        <begin position="1"/>
        <end position="28"/>
    </location>
</feature>
<evidence type="ECO:0000256" key="13">
    <source>
        <dbReference type="SAM" id="Phobius"/>
    </source>
</evidence>
<keyword evidence="3" id="KW-0031">Aminopeptidase</keyword>
<reference evidence="17" key="1">
    <citation type="submission" date="2025-08" db="UniProtKB">
        <authorList>
            <consortium name="RefSeq"/>
        </authorList>
    </citation>
    <scope>IDENTIFICATION</scope>
</reference>
<evidence type="ECO:0000256" key="6">
    <source>
        <dbReference type="ARBA" id="ARBA00022801"/>
    </source>
</evidence>
<keyword evidence="4" id="KW-0645">Protease</keyword>
<keyword evidence="7" id="KW-0720">Serine protease</keyword>
<dbReference type="InterPro" id="IPR002469">
    <property type="entry name" value="Peptidase_S9B_N"/>
</dbReference>
<keyword evidence="9 13" id="KW-1133">Transmembrane helix</keyword>
<evidence type="ECO:0000313" key="16">
    <source>
        <dbReference type="Proteomes" id="UP000515154"/>
    </source>
</evidence>
<dbReference type="InterPro" id="IPR002471">
    <property type="entry name" value="Pept_S9_AS"/>
</dbReference>
<evidence type="ECO:0000256" key="5">
    <source>
        <dbReference type="ARBA" id="ARBA00022692"/>
    </source>
</evidence>
<dbReference type="Gene3D" id="2.140.10.30">
    <property type="entry name" value="Dipeptidylpeptidase IV, N-terminal domain"/>
    <property type="match status" value="1"/>
</dbReference>
<keyword evidence="10 13" id="KW-0472">Membrane</keyword>
<keyword evidence="6" id="KW-0378">Hydrolase</keyword>
<dbReference type="FunFam" id="3.40.50.1820:FF:000003">
    <property type="entry name" value="Dipeptidyl peptidase 4"/>
    <property type="match status" value="1"/>
</dbReference>
<dbReference type="InterPro" id="IPR050278">
    <property type="entry name" value="Serine_Prot_S9B/DPPIV"/>
</dbReference>
<feature type="compositionally biased region" description="Low complexity" evidence="12">
    <location>
        <begin position="8"/>
        <end position="28"/>
    </location>
</feature>
<dbReference type="SUPFAM" id="SSF82171">
    <property type="entry name" value="DPP6 N-terminal domain-like"/>
    <property type="match status" value="1"/>
</dbReference>
<dbReference type="GO" id="GO:0004177">
    <property type="term" value="F:aminopeptidase activity"/>
    <property type="evidence" value="ECO:0007669"/>
    <property type="project" value="UniProtKB-KW"/>
</dbReference>
<evidence type="ECO:0000259" key="14">
    <source>
        <dbReference type="Pfam" id="PF00326"/>
    </source>
</evidence>
<dbReference type="GO" id="GO:0031258">
    <property type="term" value="C:lamellipodium membrane"/>
    <property type="evidence" value="ECO:0007669"/>
    <property type="project" value="UniProtKB-SubCell"/>
</dbReference>
<dbReference type="RefSeq" id="XP_029635771.1">
    <property type="nucleotide sequence ID" value="XM_029779911.2"/>
</dbReference>
<evidence type="ECO:0000256" key="11">
    <source>
        <dbReference type="ARBA" id="ARBA00023180"/>
    </source>
</evidence>
<proteinExistence type="predicted"/>
<dbReference type="Pfam" id="PF00326">
    <property type="entry name" value="Peptidase_S9"/>
    <property type="match status" value="1"/>
</dbReference>
<evidence type="ECO:0000256" key="7">
    <source>
        <dbReference type="ARBA" id="ARBA00022825"/>
    </source>
</evidence>
<comment type="subcellular location">
    <subcellularLocation>
        <location evidence="1">Cell projection</location>
        <location evidence="1">Invadopodium membrane</location>
        <topology evidence="1">Single-pass type II membrane protein</topology>
    </subcellularLocation>
    <subcellularLocation>
        <location evidence="2">Cell projection</location>
        <location evidence="2">Lamellipodium membrane</location>
        <topology evidence="2">Single-pass type II membrane protein</topology>
    </subcellularLocation>
</comment>
<keyword evidence="11" id="KW-0325">Glycoprotein</keyword>
<keyword evidence="5 13" id="KW-0812">Transmembrane</keyword>
<dbReference type="Proteomes" id="UP000515154">
    <property type="component" value="Linkage group LG4"/>
</dbReference>
<evidence type="ECO:0000256" key="8">
    <source>
        <dbReference type="ARBA" id="ARBA00022968"/>
    </source>
</evidence>
<gene>
    <name evidence="17" type="primary">LOC115211043</name>
</gene>
<evidence type="ECO:0000313" key="17">
    <source>
        <dbReference type="RefSeq" id="XP_029635771.1"/>
    </source>
</evidence>
<evidence type="ECO:0000256" key="1">
    <source>
        <dbReference type="ARBA" id="ARBA00004341"/>
    </source>
</evidence>
<evidence type="ECO:0000256" key="4">
    <source>
        <dbReference type="ARBA" id="ARBA00022670"/>
    </source>
</evidence>
<dbReference type="GO" id="GO:0008239">
    <property type="term" value="F:dipeptidyl-peptidase activity"/>
    <property type="evidence" value="ECO:0007669"/>
    <property type="project" value="TreeGrafter"/>
</dbReference>